<keyword evidence="2" id="KW-1185">Reference proteome</keyword>
<protein>
    <submittedName>
        <fullName evidence="1">Uncharacterized protein</fullName>
    </submittedName>
</protein>
<reference evidence="2" key="1">
    <citation type="submission" date="2014-09" db="EMBL/GenBank/DDBJ databases">
        <authorList>
            <person name="Mudge J."/>
            <person name="Ramaraj T."/>
            <person name="Lindquist I.E."/>
            <person name="Bharti A.K."/>
            <person name="Sundararajan A."/>
            <person name="Cameron C.T."/>
            <person name="Woodward J.E."/>
            <person name="May G.D."/>
            <person name="Brubaker C."/>
            <person name="Broadhvest J."/>
            <person name="Wilkins T.A."/>
        </authorList>
    </citation>
    <scope>NUCLEOTIDE SEQUENCE</scope>
    <source>
        <strain evidence="2">cv. AKA8401</strain>
    </source>
</reference>
<name>A0A0B0P776_GOSAR</name>
<dbReference type="EMBL" id="KN414523">
    <property type="protein sequence ID" value="KHG19989.1"/>
    <property type="molecule type" value="Genomic_DNA"/>
</dbReference>
<proteinExistence type="predicted"/>
<evidence type="ECO:0000313" key="2">
    <source>
        <dbReference type="Proteomes" id="UP000032142"/>
    </source>
</evidence>
<accession>A0A0B0P776</accession>
<evidence type="ECO:0000313" key="1">
    <source>
        <dbReference type="EMBL" id="KHG19989.1"/>
    </source>
</evidence>
<sequence length="8" mass="896">MTLFCPQG</sequence>
<organism evidence="1 2">
    <name type="scientific">Gossypium arboreum</name>
    <name type="common">Tree cotton</name>
    <name type="synonym">Gossypium nanking</name>
    <dbReference type="NCBI Taxonomy" id="29729"/>
    <lineage>
        <taxon>Eukaryota</taxon>
        <taxon>Viridiplantae</taxon>
        <taxon>Streptophyta</taxon>
        <taxon>Embryophyta</taxon>
        <taxon>Tracheophyta</taxon>
        <taxon>Spermatophyta</taxon>
        <taxon>Magnoliopsida</taxon>
        <taxon>eudicotyledons</taxon>
        <taxon>Gunneridae</taxon>
        <taxon>Pentapetalae</taxon>
        <taxon>rosids</taxon>
        <taxon>malvids</taxon>
        <taxon>Malvales</taxon>
        <taxon>Malvaceae</taxon>
        <taxon>Malvoideae</taxon>
        <taxon>Gossypium</taxon>
    </lineage>
</organism>
<gene>
    <name evidence="1" type="ORF">F383_24857</name>
</gene>
<dbReference type="Proteomes" id="UP000032142">
    <property type="component" value="Unassembled WGS sequence"/>
</dbReference>